<name>A0A3N4ICJ4_ASCIM</name>
<evidence type="ECO:0000313" key="2">
    <source>
        <dbReference type="EMBL" id="RPA83167.1"/>
    </source>
</evidence>
<protein>
    <submittedName>
        <fullName evidence="2">Uncharacterized protein</fullName>
    </submittedName>
</protein>
<gene>
    <name evidence="2" type="ORF">BJ508DRAFT_304906</name>
</gene>
<dbReference type="AlphaFoldDB" id="A0A3N4ICJ4"/>
<feature type="chain" id="PRO_5017931933" evidence="1">
    <location>
        <begin position="24"/>
        <end position="278"/>
    </location>
</feature>
<evidence type="ECO:0000256" key="1">
    <source>
        <dbReference type="SAM" id="SignalP"/>
    </source>
</evidence>
<accession>A0A3N4ICJ4</accession>
<organism evidence="2 3">
    <name type="scientific">Ascobolus immersus RN42</name>
    <dbReference type="NCBI Taxonomy" id="1160509"/>
    <lineage>
        <taxon>Eukaryota</taxon>
        <taxon>Fungi</taxon>
        <taxon>Dikarya</taxon>
        <taxon>Ascomycota</taxon>
        <taxon>Pezizomycotina</taxon>
        <taxon>Pezizomycetes</taxon>
        <taxon>Pezizales</taxon>
        <taxon>Ascobolaceae</taxon>
        <taxon>Ascobolus</taxon>
    </lineage>
</organism>
<dbReference type="EMBL" id="ML119666">
    <property type="protein sequence ID" value="RPA83167.1"/>
    <property type="molecule type" value="Genomic_DNA"/>
</dbReference>
<evidence type="ECO:0000313" key="3">
    <source>
        <dbReference type="Proteomes" id="UP000275078"/>
    </source>
</evidence>
<reference evidence="2 3" key="1">
    <citation type="journal article" date="2018" name="Nat. Ecol. Evol.">
        <title>Pezizomycetes genomes reveal the molecular basis of ectomycorrhizal truffle lifestyle.</title>
        <authorList>
            <person name="Murat C."/>
            <person name="Payen T."/>
            <person name="Noel B."/>
            <person name="Kuo A."/>
            <person name="Morin E."/>
            <person name="Chen J."/>
            <person name="Kohler A."/>
            <person name="Krizsan K."/>
            <person name="Balestrini R."/>
            <person name="Da Silva C."/>
            <person name="Montanini B."/>
            <person name="Hainaut M."/>
            <person name="Levati E."/>
            <person name="Barry K.W."/>
            <person name="Belfiori B."/>
            <person name="Cichocki N."/>
            <person name="Clum A."/>
            <person name="Dockter R.B."/>
            <person name="Fauchery L."/>
            <person name="Guy J."/>
            <person name="Iotti M."/>
            <person name="Le Tacon F."/>
            <person name="Lindquist E.A."/>
            <person name="Lipzen A."/>
            <person name="Malagnac F."/>
            <person name="Mello A."/>
            <person name="Molinier V."/>
            <person name="Miyauchi S."/>
            <person name="Poulain J."/>
            <person name="Riccioni C."/>
            <person name="Rubini A."/>
            <person name="Sitrit Y."/>
            <person name="Splivallo R."/>
            <person name="Traeger S."/>
            <person name="Wang M."/>
            <person name="Zifcakova L."/>
            <person name="Wipf D."/>
            <person name="Zambonelli A."/>
            <person name="Paolocci F."/>
            <person name="Nowrousian M."/>
            <person name="Ottonello S."/>
            <person name="Baldrian P."/>
            <person name="Spatafora J.W."/>
            <person name="Henrissat B."/>
            <person name="Nagy L.G."/>
            <person name="Aury J.M."/>
            <person name="Wincker P."/>
            <person name="Grigoriev I.V."/>
            <person name="Bonfante P."/>
            <person name="Martin F.M."/>
        </authorList>
    </citation>
    <scope>NUCLEOTIDE SEQUENCE [LARGE SCALE GENOMIC DNA]</scope>
    <source>
        <strain evidence="2 3">RN42</strain>
    </source>
</reference>
<keyword evidence="3" id="KW-1185">Reference proteome</keyword>
<sequence>MKFNLPLLTIFTIFAVLSTFTLSSPTFKLSSLAPQNGGRFLGRIQRSFKSPAAGNSNREFDAAKDTLCKDAFKKKYVDHGRIVHQHIEGVETVFWDLLPILDRYRTGTKWPRSPASQDPAIVDGFGLGRASMDLISKQNFDFNYIRREWKSFAKELGGALHDTPFDFAEVGLLLYVLNERLYPSVVKCSDRINAREMWKRGGIVDYLLLTDLWMTITGASKYIELLFCPKALTSGGKDPVILFRKSSGLQSALSAVSHPHCHVVDHNYFGLPKVKFHY</sequence>
<keyword evidence="1" id="KW-0732">Signal</keyword>
<dbReference type="Proteomes" id="UP000275078">
    <property type="component" value="Unassembled WGS sequence"/>
</dbReference>
<feature type="signal peptide" evidence="1">
    <location>
        <begin position="1"/>
        <end position="23"/>
    </location>
</feature>
<proteinExistence type="predicted"/>